<dbReference type="InterPro" id="IPR046357">
    <property type="entry name" value="PPIase_dom_sf"/>
</dbReference>
<organism evidence="8 9">
    <name type="scientific">Anaerosphaera multitolerans</name>
    <dbReference type="NCBI Taxonomy" id="2487351"/>
    <lineage>
        <taxon>Bacteria</taxon>
        <taxon>Bacillati</taxon>
        <taxon>Bacillota</taxon>
        <taxon>Tissierellia</taxon>
        <taxon>Tissierellales</taxon>
        <taxon>Peptoniphilaceae</taxon>
        <taxon>Anaerosphaera</taxon>
    </lineage>
</organism>
<reference evidence="8 9" key="1">
    <citation type="submission" date="2018-11" db="EMBL/GenBank/DDBJ databases">
        <title>Genome sequencing and assembly of Anaerosphaera sp. nov., GS7-6-2.</title>
        <authorList>
            <person name="Rettenmaier R."/>
            <person name="Liebl W."/>
            <person name="Zverlov V."/>
        </authorList>
    </citation>
    <scope>NUCLEOTIDE SEQUENCE [LARGE SCALE GENOMIC DNA]</scope>
    <source>
        <strain evidence="8 9">GS7-6-2</strain>
    </source>
</reference>
<dbReference type="Proteomes" id="UP000288812">
    <property type="component" value="Unassembled WGS sequence"/>
</dbReference>
<dbReference type="GO" id="GO:0003755">
    <property type="term" value="F:peptidyl-prolyl cis-trans isomerase activity"/>
    <property type="evidence" value="ECO:0007669"/>
    <property type="project" value="UniProtKB-KW"/>
</dbReference>
<comment type="caution">
    <text evidence="8">The sequence shown here is derived from an EMBL/GenBank/DDBJ whole genome shotgun (WGS) entry which is preliminary data.</text>
</comment>
<protein>
    <recommendedName>
        <fullName evidence="2">peptidylprolyl isomerase</fullName>
        <ecNumber evidence="2">5.2.1.8</ecNumber>
    </recommendedName>
</protein>
<dbReference type="RefSeq" id="WP_127723564.1">
    <property type="nucleotide sequence ID" value="NZ_RLIH01000003.1"/>
</dbReference>
<keyword evidence="4 6" id="KW-0697">Rotamase</keyword>
<dbReference type="InterPro" id="IPR023058">
    <property type="entry name" value="PPIase_PpiC_CS"/>
</dbReference>
<evidence type="ECO:0000256" key="1">
    <source>
        <dbReference type="ARBA" id="ARBA00000971"/>
    </source>
</evidence>
<dbReference type="AlphaFoldDB" id="A0A437S7Z4"/>
<sequence length="252" mass="29026">MENKVLAVVNGKEITTEDYNFFLETLNPQVRAYFTSNGKESEIVNELIYQELLYLDAIENNLDSNKEFLEVLNKTKASLLKTYALGKLLEDVNVSEEEVEEFYNSNVDKFKTTKSVNASHILVDNEKLAEEILEKLNNGENFEELASQYSTCPSKEKGGNLGTFNPGQMVPEFDNAVFSMEEDEISKVVKTQFGYHIIKVNEINEPEVQSFEEVKDEISNELKRIREQNLYLKKMEELSKKYEVEIKKETGL</sequence>
<dbReference type="PROSITE" id="PS01096">
    <property type="entry name" value="PPIC_PPIASE_1"/>
    <property type="match status" value="1"/>
</dbReference>
<feature type="domain" description="PpiC" evidence="7">
    <location>
        <begin position="113"/>
        <end position="202"/>
    </location>
</feature>
<dbReference type="Gene3D" id="3.10.50.40">
    <property type="match status" value="1"/>
</dbReference>
<dbReference type="OrthoDB" id="14196at2"/>
<evidence type="ECO:0000256" key="3">
    <source>
        <dbReference type="ARBA" id="ARBA00022729"/>
    </source>
</evidence>
<dbReference type="EMBL" id="RLIH01000003">
    <property type="protein sequence ID" value="RVU55193.1"/>
    <property type="molecule type" value="Genomic_DNA"/>
</dbReference>
<keyword evidence="3" id="KW-0732">Signal</keyword>
<evidence type="ECO:0000313" key="9">
    <source>
        <dbReference type="Proteomes" id="UP000288812"/>
    </source>
</evidence>
<dbReference type="EC" id="5.2.1.8" evidence="2"/>
<gene>
    <name evidence="8" type="ORF">EF514_02665</name>
</gene>
<evidence type="ECO:0000256" key="4">
    <source>
        <dbReference type="ARBA" id="ARBA00023110"/>
    </source>
</evidence>
<name>A0A437S7Z4_9FIRM</name>
<proteinExistence type="predicted"/>
<dbReference type="SUPFAM" id="SSF54534">
    <property type="entry name" value="FKBP-like"/>
    <property type="match status" value="1"/>
</dbReference>
<evidence type="ECO:0000256" key="2">
    <source>
        <dbReference type="ARBA" id="ARBA00013194"/>
    </source>
</evidence>
<dbReference type="PANTHER" id="PTHR47245">
    <property type="entry name" value="PEPTIDYLPROLYL ISOMERASE"/>
    <property type="match status" value="1"/>
</dbReference>
<dbReference type="PROSITE" id="PS50198">
    <property type="entry name" value="PPIC_PPIASE_2"/>
    <property type="match status" value="1"/>
</dbReference>
<dbReference type="Gene3D" id="1.10.8.1040">
    <property type="match status" value="1"/>
</dbReference>
<accession>A0A437S7Z4</accession>
<dbReference type="InterPro" id="IPR000297">
    <property type="entry name" value="PPIase_PpiC"/>
</dbReference>
<dbReference type="Pfam" id="PF13616">
    <property type="entry name" value="Rotamase_3"/>
    <property type="match status" value="1"/>
</dbReference>
<dbReference type="InterPro" id="IPR027304">
    <property type="entry name" value="Trigger_fact/SurA_dom_sf"/>
</dbReference>
<evidence type="ECO:0000259" key="7">
    <source>
        <dbReference type="PROSITE" id="PS50198"/>
    </source>
</evidence>
<evidence type="ECO:0000313" key="8">
    <source>
        <dbReference type="EMBL" id="RVU55193.1"/>
    </source>
</evidence>
<keyword evidence="5 6" id="KW-0413">Isomerase</keyword>
<comment type="catalytic activity">
    <reaction evidence="1">
        <text>[protein]-peptidylproline (omega=180) = [protein]-peptidylproline (omega=0)</text>
        <dbReference type="Rhea" id="RHEA:16237"/>
        <dbReference type="Rhea" id="RHEA-COMP:10747"/>
        <dbReference type="Rhea" id="RHEA-COMP:10748"/>
        <dbReference type="ChEBI" id="CHEBI:83833"/>
        <dbReference type="ChEBI" id="CHEBI:83834"/>
        <dbReference type="EC" id="5.2.1.8"/>
    </reaction>
</comment>
<keyword evidence="9" id="KW-1185">Reference proteome</keyword>
<dbReference type="PANTHER" id="PTHR47245:SF1">
    <property type="entry name" value="FOLDASE PROTEIN PRSA"/>
    <property type="match status" value="1"/>
</dbReference>
<dbReference type="SUPFAM" id="SSF109998">
    <property type="entry name" value="Triger factor/SurA peptide-binding domain-like"/>
    <property type="match status" value="1"/>
</dbReference>
<evidence type="ECO:0000256" key="5">
    <source>
        <dbReference type="ARBA" id="ARBA00023235"/>
    </source>
</evidence>
<dbReference type="InterPro" id="IPR050245">
    <property type="entry name" value="PrsA_foldase"/>
</dbReference>
<evidence type="ECO:0000256" key="6">
    <source>
        <dbReference type="PROSITE-ProRule" id="PRU00278"/>
    </source>
</evidence>